<keyword evidence="17" id="KW-1185">Reference proteome</keyword>
<accession>Q65RV9</accession>
<evidence type="ECO:0000256" key="5">
    <source>
        <dbReference type="ARBA" id="ARBA00022723"/>
    </source>
</evidence>
<dbReference type="AlphaFoldDB" id="Q65RV9"/>
<dbReference type="Gene3D" id="3.90.79.10">
    <property type="entry name" value="Nucleoside Triphosphate Pyrophosphohydrolase"/>
    <property type="match status" value="1"/>
</dbReference>
<dbReference type="GO" id="GO:0047631">
    <property type="term" value="F:ADP-ribose diphosphatase activity"/>
    <property type="evidence" value="ECO:0007669"/>
    <property type="project" value="UniProtKB-EC"/>
</dbReference>
<dbReference type="InterPro" id="IPR015797">
    <property type="entry name" value="NUDIX_hydrolase-like_dom_sf"/>
</dbReference>
<evidence type="ECO:0000313" key="16">
    <source>
        <dbReference type="EMBL" id="AAU38301.1"/>
    </source>
</evidence>
<feature type="binding site" evidence="13">
    <location>
        <position position="148"/>
    </location>
    <ligand>
        <name>Mg(2+)</name>
        <dbReference type="ChEBI" id="CHEBI:18420"/>
        <label>1</label>
    </ligand>
</feature>
<dbReference type="SUPFAM" id="SSF55811">
    <property type="entry name" value="Nudix"/>
    <property type="match status" value="1"/>
</dbReference>
<dbReference type="GO" id="GO:0019144">
    <property type="term" value="F:ADP-sugar diphosphatase activity"/>
    <property type="evidence" value="ECO:0007669"/>
    <property type="project" value="TreeGrafter"/>
</dbReference>
<evidence type="ECO:0000256" key="6">
    <source>
        <dbReference type="ARBA" id="ARBA00022801"/>
    </source>
</evidence>
<dbReference type="Pfam" id="PF00293">
    <property type="entry name" value="NUDIX"/>
    <property type="match status" value="1"/>
</dbReference>
<dbReference type="CDD" id="cd24155">
    <property type="entry name" value="NUDIX_ADPRase"/>
    <property type="match status" value="1"/>
</dbReference>
<feature type="binding site" evidence="13">
    <location>
        <position position="144"/>
    </location>
    <ligand>
        <name>Mg(2+)</name>
        <dbReference type="ChEBI" id="CHEBI:18420"/>
        <label>1</label>
    </ligand>
</feature>
<evidence type="ECO:0000256" key="14">
    <source>
        <dbReference type="PIRSR" id="PIRSR604385-3"/>
    </source>
</evidence>
<evidence type="ECO:0000256" key="2">
    <source>
        <dbReference type="ARBA" id="ARBA00007482"/>
    </source>
</evidence>
<evidence type="ECO:0000256" key="8">
    <source>
        <dbReference type="ARBA" id="ARBA00025164"/>
    </source>
</evidence>
<evidence type="ECO:0000256" key="4">
    <source>
        <dbReference type="ARBA" id="ARBA00013297"/>
    </source>
</evidence>
<comment type="similarity">
    <text evidence="2">Belongs to the Nudix hydrolase family. NudF subfamily.</text>
</comment>
<proteinExistence type="inferred from homology"/>
<dbReference type="NCBIfam" id="NF008003">
    <property type="entry name" value="PRK10729.1"/>
    <property type="match status" value="1"/>
</dbReference>
<evidence type="ECO:0000256" key="9">
    <source>
        <dbReference type="ARBA" id="ARBA00030162"/>
    </source>
</evidence>
<dbReference type="NCBIfam" id="TIGR00052">
    <property type="entry name" value="nudix-type nucleoside diphosphatase, YffH/AdpP family"/>
    <property type="match status" value="1"/>
</dbReference>
<evidence type="ECO:0000256" key="11">
    <source>
        <dbReference type="ARBA" id="ARBA00033056"/>
    </source>
</evidence>
<dbReference type="eggNOG" id="COG0494">
    <property type="taxonomic scope" value="Bacteria"/>
</dbReference>
<dbReference type="InterPro" id="IPR004385">
    <property type="entry name" value="NDP_pyrophosphatase"/>
</dbReference>
<dbReference type="GO" id="GO:0006753">
    <property type="term" value="P:nucleoside phosphate metabolic process"/>
    <property type="evidence" value="ECO:0007669"/>
    <property type="project" value="TreeGrafter"/>
</dbReference>
<sequence>MLIFCEQVQKNYKKNLKIFNFELSLPIVFAGGSVMSELQQFSQQDIEVLNEETLYSGFFKMKKVRFRHKLFAGGMSEVVTRELLYKGAASVVIAYDPVRDEVVLVEQVRIGAYDPNLSSSPWLMELIAGMIEEGESPEEVAMRESEEEAGVTIDNLEYALSVWDSPGGTVERLYLFAGRVDSSKAKGLHGLACEHEDIKVHVVSRETAYQWVNQGKIDNSSAVIGIQWLQLNYRRLQKNWC</sequence>
<keyword evidence="5 13" id="KW-0479">Metal-binding</keyword>
<comment type="function">
    <text evidence="8">Acts on ADP-mannose and ADP-glucose as well as ADP-ribose. Prevents glycogen biosynthesis. The reaction catalyzed by this enzyme is a limiting step of the gluconeogenic process.</text>
</comment>
<dbReference type="Proteomes" id="UP000000607">
    <property type="component" value="Chromosome"/>
</dbReference>
<evidence type="ECO:0000313" key="17">
    <source>
        <dbReference type="Proteomes" id="UP000000607"/>
    </source>
</evidence>
<keyword evidence="6" id="KW-0378">Hydrolase</keyword>
<dbReference type="STRING" id="221988.MS1694"/>
<dbReference type="PANTHER" id="PTHR11839">
    <property type="entry name" value="UDP/ADP-SUGAR PYROPHOSPHATASE"/>
    <property type="match status" value="1"/>
</dbReference>
<feature type="short sequence motif" description="Nudix box" evidence="14">
    <location>
        <begin position="129"/>
        <end position="151"/>
    </location>
</feature>
<evidence type="ECO:0000256" key="1">
    <source>
        <dbReference type="ARBA" id="ARBA00001946"/>
    </source>
</evidence>
<feature type="binding site" evidence="13">
    <location>
        <position position="128"/>
    </location>
    <ligand>
        <name>Mg(2+)</name>
        <dbReference type="ChEBI" id="CHEBI:18420"/>
        <label>1</label>
    </ligand>
</feature>
<dbReference type="InterPro" id="IPR000086">
    <property type="entry name" value="NUDIX_hydrolase_dom"/>
</dbReference>
<evidence type="ECO:0000256" key="10">
    <source>
        <dbReference type="ARBA" id="ARBA00030308"/>
    </source>
</evidence>
<feature type="domain" description="Nudix hydrolase" evidence="15">
    <location>
        <begin position="85"/>
        <end position="225"/>
    </location>
</feature>
<protein>
    <recommendedName>
        <fullName evidence="4">ADP-ribose pyrophosphatase</fullName>
        <ecNumber evidence="3">3.6.1.13</ecNumber>
    </recommendedName>
    <alternativeName>
        <fullName evidence="9">ADP-ribose diphosphatase</fullName>
    </alternativeName>
    <alternativeName>
        <fullName evidence="11">ADP-ribose phosphohydrolase</fullName>
    </alternativeName>
    <alternativeName>
        <fullName evidence="10">Adenosine diphosphoribose pyrophosphatase</fullName>
    </alternativeName>
</protein>
<evidence type="ECO:0000259" key="15">
    <source>
        <dbReference type="PROSITE" id="PS51462"/>
    </source>
</evidence>
<dbReference type="PANTHER" id="PTHR11839:SF5">
    <property type="entry name" value="ADP-RIBOSE PYROPHOSPHATASE"/>
    <property type="match status" value="1"/>
</dbReference>
<organism evidence="16 17">
    <name type="scientific">Mannheimia succiniciproducens (strain KCTC 0769BP / MBEL55E)</name>
    <dbReference type="NCBI Taxonomy" id="221988"/>
    <lineage>
        <taxon>Bacteria</taxon>
        <taxon>Pseudomonadati</taxon>
        <taxon>Pseudomonadota</taxon>
        <taxon>Gammaproteobacteria</taxon>
        <taxon>Pasteurellales</taxon>
        <taxon>Pasteurellaceae</taxon>
        <taxon>Basfia</taxon>
    </lineage>
</organism>
<dbReference type="EC" id="3.6.1.13" evidence="3"/>
<comment type="cofactor">
    <cofactor evidence="1 13">
        <name>Mg(2+)</name>
        <dbReference type="ChEBI" id="CHEBI:18420"/>
    </cofactor>
</comment>
<dbReference type="EMBL" id="AE016827">
    <property type="protein sequence ID" value="AAU38301.1"/>
    <property type="molecule type" value="Genomic_DNA"/>
</dbReference>
<dbReference type="PROSITE" id="PS00893">
    <property type="entry name" value="NUDIX_BOX"/>
    <property type="match status" value="1"/>
</dbReference>
<name>Q65RV9_MANSM</name>
<dbReference type="HOGENOM" id="CLU_062658_6_1_6"/>
<dbReference type="PROSITE" id="PS51462">
    <property type="entry name" value="NUDIX"/>
    <property type="match status" value="1"/>
</dbReference>
<gene>
    <name evidence="16" type="primary">mutT</name>
    <name evidence="16" type="ordered locus">MS1694</name>
</gene>
<reference evidence="16 17" key="1">
    <citation type="journal article" date="2004" name="Nat. Biotechnol.">
        <title>The genome sequence of the capnophilic rumen bacterium Mannheimia succiniciproducens.</title>
        <authorList>
            <person name="Hong S.H."/>
            <person name="Kim J.S."/>
            <person name="Lee S.Y."/>
            <person name="In Y.H."/>
            <person name="Choi S.S."/>
            <person name="Rih J.-K."/>
            <person name="Kim C.H."/>
            <person name="Jeong H."/>
            <person name="Hur C.G."/>
            <person name="Kim J.J."/>
        </authorList>
    </citation>
    <scope>NUCLEOTIDE SEQUENCE [LARGE SCALE GENOMIC DNA]</scope>
    <source>
        <strain evidence="17">KCTC 0769BP / MBEL55E</strain>
    </source>
</reference>
<dbReference type="GO" id="GO:0005829">
    <property type="term" value="C:cytosol"/>
    <property type="evidence" value="ECO:0007669"/>
    <property type="project" value="TreeGrafter"/>
</dbReference>
<evidence type="ECO:0000256" key="13">
    <source>
        <dbReference type="PIRSR" id="PIRSR604385-2"/>
    </source>
</evidence>
<keyword evidence="7 13" id="KW-0460">Magnesium</keyword>
<dbReference type="InterPro" id="IPR020084">
    <property type="entry name" value="NUDIX_hydrolase_CS"/>
</dbReference>
<evidence type="ECO:0000256" key="7">
    <source>
        <dbReference type="ARBA" id="ARBA00022842"/>
    </source>
</evidence>
<dbReference type="GO" id="GO:0046872">
    <property type="term" value="F:metal ion binding"/>
    <property type="evidence" value="ECO:0007669"/>
    <property type="project" value="UniProtKB-KW"/>
</dbReference>
<feature type="binding site" evidence="13">
    <location>
        <position position="196"/>
    </location>
    <ligand>
        <name>Mg(2+)</name>
        <dbReference type="ChEBI" id="CHEBI:18420"/>
        <label>1</label>
    </ligand>
</feature>
<dbReference type="KEGG" id="msu:MS1694"/>
<evidence type="ECO:0000256" key="3">
    <source>
        <dbReference type="ARBA" id="ARBA00012453"/>
    </source>
</evidence>
<dbReference type="GO" id="GO:0019693">
    <property type="term" value="P:ribose phosphate metabolic process"/>
    <property type="evidence" value="ECO:0007669"/>
    <property type="project" value="TreeGrafter"/>
</dbReference>
<evidence type="ECO:0000256" key="12">
    <source>
        <dbReference type="ARBA" id="ARBA00049546"/>
    </source>
</evidence>
<comment type="catalytic activity">
    <reaction evidence="12">
        <text>ADP-D-ribose + H2O = D-ribose 5-phosphate + AMP + 2 H(+)</text>
        <dbReference type="Rhea" id="RHEA:10412"/>
        <dbReference type="ChEBI" id="CHEBI:15377"/>
        <dbReference type="ChEBI" id="CHEBI:15378"/>
        <dbReference type="ChEBI" id="CHEBI:57967"/>
        <dbReference type="ChEBI" id="CHEBI:78346"/>
        <dbReference type="ChEBI" id="CHEBI:456215"/>
        <dbReference type="EC" id="3.6.1.13"/>
    </reaction>
</comment>